<evidence type="ECO:0000313" key="2">
    <source>
        <dbReference type="Proteomes" id="UP000219994"/>
    </source>
</evidence>
<dbReference type="AlphaFoldDB" id="A0A2A6FQ86"/>
<protein>
    <submittedName>
        <fullName evidence="1">Uncharacterized protein</fullName>
    </submittedName>
</protein>
<reference evidence="2" key="1">
    <citation type="submission" date="2017-03" db="EMBL/GenBank/DDBJ databases">
        <authorList>
            <person name="Lund M.B."/>
        </authorList>
    </citation>
    <scope>NUCLEOTIDE SEQUENCE [LARGE SCALE GENOMIC DNA]</scope>
</reference>
<proteinExistence type="predicted"/>
<name>A0A2A6FQ86_9MICO</name>
<comment type="caution">
    <text evidence="1">The sequence shown here is derived from an EMBL/GenBank/DDBJ whole genome shotgun (WGS) entry which is preliminary data.</text>
</comment>
<gene>
    <name evidence="1" type="ORF">B5766_10295</name>
</gene>
<dbReference type="EMBL" id="NAEP01000050">
    <property type="protein sequence ID" value="PDQ34573.1"/>
    <property type="molecule type" value="Genomic_DNA"/>
</dbReference>
<sequence>MNEADLIKLRELTLLLDLAYLHHFEGGNRNAKSAEGTIRLEFGNFWYRKENPPVPPSGPEIEAVVIYSSVFSAARVNYFDSLNHAVATVQTWYEMAKEHRASELG</sequence>
<evidence type="ECO:0000313" key="1">
    <source>
        <dbReference type="EMBL" id="PDQ34573.1"/>
    </source>
</evidence>
<organism evidence="1 2">
    <name type="scientific">Candidatus Lumbricidiphila eiseniae</name>
    <dbReference type="NCBI Taxonomy" id="1969409"/>
    <lineage>
        <taxon>Bacteria</taxon>
        <taxon>Bacillati</taxon>
        <taxon>Actinomycetota</taxon>
        <taxon>Actinomycetes</taxon>
        <taxon>Micrococcales</taxon>
        <taxon>Microbacteriaceae</taxon>
        <taxon>Candidatus Lumbricidiphila</taxon>
    </lineage>
</organism>
<dbReference type="Proteomes" id="UP000219994">
    <property type="component" value="Unassembled WGS sequence"/>
</dbReference>
<accession>A0A2A6FQ86</accession>